<protein>
    <submittedName>
        <fullName evidence="2">GNAT family N-acetyltransferase</fullName>
        <ecNumber evidence="2">2.3.-.-</ecNumber>
    </submittedName>
</protein>
<dbReference type="Pfam" id="PF00583">
    <property type="entry name" value="Acetyltransf_1"/>
    <property type="match status" value="1"/>
</dbReference>
<dbReference type="InterPro" id="IPR000182">
    <property type="entry name" value="GNAT_dom"/>
</dbReference>
<evidence type="ECO:0000313" key="2">
    <source>
        <dbReference type="EMBL" id="MFC5653399.1"/>
    </source>
</evidence>
<dbReference type="GO" id="GO:0016746">
    <property type="term" value="F:acyltransferase activity"/>
    <property type="evidence" value="ECO:0007669"/>
    <property type="project" value="UniProtKB-KW"/>
</dbReference>
<accession>A0ABW0W8Q9</accession>
<dbReference type="CDD" id="cd04301">
    <property type="entry name" value="NAT_SF"/>
    <property type="match status" value="1"/>
</dbReference>
<proteinExistence type="predicted"/>
<evidence type="ECO:0000259" key="1">
    <source>
        <dbReference type="PROSITE" id="PS51186"/>
    </source>
</evidence>
<organism evidence="2 3">
    <name type="scientific">Paenibacillus solisilvae</name>
    <dbReference type="NCBI Taxonomy" id="2486751"/>
    <lineage>
        <taxon>Bacteria</taxon>
        <taxon>Bacillati</taxon>
        <taxon>Bacillota</taxon>
        <taxon>Bacilli</taxon>
        <taxon>Bacillales</taxon>
        <taxon>Paenibacillaceae</taxon>
        <taxon>Paenibacillus</taxon>
    </lineage>
</organism>
<keyword evidence="2" id="KW-0808">Transferase</keyword>
<comment type="caution">
    <text evidence="2">The sequence shown here is derived from an EMBL/GenBank/DDBJ whole genome shotgun (WGS) entry which is preliminary data.</text>
</comment>
<reference evidence="3" key="1">
    <citation type="journal article" date="2019" name="Int. J. Syst. Evol. Microbiol.">
        <title>The Global Catalogue of Microorganisms (GCM) 10K type strain sequencing project: providing services to taxonomists for standard genome sequencing and annotation.</title>
        <authorList>
            <consortium name="The Broad Institute Genomics Platform"/>
            <consortium name="The Broad Institute Genome Sequencing Center for Infectious Disease"/>
            <person name="Wu L."/>
            <person name="Ma J."/>
        </authorList>
    </citation>
    <scope>NUCLEOTIDE SEQUENCE [LARGE SCALE GENOMIC DNA]</scope>
    <source>
        <strain evidence="3">CGMCC 1.3240</strain>
    </source>
</reference>
<gene>
    <name evidence="2" type="ORF">ACFPYJ_30640</name>
</gene>
<sequence>MIQIHNIRDRNDQFEAAVKYFVQQWGSEMNANFYRDCMELSCITDSLLPRFYIALDGDAIVGSCALLRSDMNSRQDLEPWFACLYVAPEFRGRKLGTELQNHAIKQAKQAGYNQLYLCTDLDTYYENNDWVFIGYGYSFNGDRTRIYKHE</sequence>
<evidence type="ECO:0000313" key="3">
    <source>
        <dbReference type="Proteomes" id="UP001596047"/>
    </source>
</evidence>
<dbReference type="SUPFAM" id="SSF55729">
    <property type="entry name" value="Acyl-CoA N-acyltransferases (Nat)"/>
    <property type="match status" value="1"/>
</dbReference>
<feature type="domain" description="N-acetyltransferase" evidence="1">
    <location>
        <begin position="2"/>
        <end position="150"/>
    </location>
</feature>
<dbReference type="Proteomes" id="UP001596047">
    <property type="component" value="Unassembled WGS sequence"/>
</dbReference>
<dbReference type="RefSeq" id="WP_379192054.1">
    <property type="nucleotide sequence ID" value="NZ_JBHSOW010000125.1"/>
</dbReference>
<dbReference type="EC" id="2.3.-.-" evidence="2"/>
<keyword evidence="3" id="KW-1185">Reference proteome</keyword>
<name>A0ABW0W8Q9_9BACL</name>
<dbReference type="Gene3D" id="3.40.630.30">
    <property type="match status" value="1"/>
</dbReference>
<dbReference type="EMBL" id="JBHSOW010000125">
    <property type="protein sequence ID" value="MFC5653399.1"/>
    <property type="molecule type" value="Genomic_DNA"/>
</dbReference>
<dbReference type="PROSITE" id="PS51186">
    <property type="entry name" value="GNAT"/>
    <property type="match status" value="1"/>
</dbReference>
<keyword evidence="2" id="KW-0012">Acyltransferase</keyword>
<dbReference type="InterPro" id="IPR016181">
    <property type="entry name" value="Acyl_CoA_acyltransferase"/>
</dbReference>